<keyword evidence="3" id="KW-1185">Reference proteome</keyword>
<accession>A0A8K0DVA9</accession>
<dbReference type="EMBL" id="VOIH02000009">
    <property type="protein sequence ID" value="KAF3437346.1"/>
    <property type="molecule type" value="Genomic_DNA"/>
</dbReference>
<gene>
    <name evidence="2" type="ORF">FNV43_RR20099</name>
</gene>
<dbReference type="AlphaFoldDB" id="A0A8K0DVA9"/>
<dbReference type="PANTHER" id="PTHR36766">
    <property type="entry name" value="PLANT BROAD-SPECTRUM MILDEW RESISTANCE PROTEIN RPW8"/>
    <property type="match status" value="1"/>
</dbReference>
<reference evidence="2" key="1">
    <citation type="submission" date="2020-03" db="EMBL/GenBank/DDBJ databases">
        <title>A high-quality chromosome-level genome assembly of a woody plant with both climbing and erect habits, Rhamnella rubrinervis.</title>
        <authorList>
            <person name="Lu Z."/>
            <person name="Yang Y."/>
            <person name="Zhu X."/>
            <person name="Sun Y."/>
        </authorList>
    </citation>
    <scope>NUCLEOTIDE SEQUENCE</scope>
    <source>
        <strain evidence="2">BYM</strain>
        <tissue evidence="2">Leaf</tissue>
    </source>
</reference>
<dbReference type="Gene3D" id="3.80.10.10">
    <property type="entry name" value="Ribonuclease Inhibitor"/>
    <property type="match status" value="2"/>
</dbReference>
<evidence type="ECO:0000256" key="1">
    <source>
        <dbReference type="ARBA" id="ARBA00022821"/>
    </source>
</evidence>
<dbReference type="SUPFAM" id="SSF52058">
    <property type="entry name" value="L domain-like"/>
    <property type="match status" value="1"/>
</dbReference>
<protein>
    <submittedName>
        <fullName evidence="2">Uncharacterized protein</fullName>
    </submittedName>
</protein>
<evidence type="ECO:0000313" key="2">
    <source>
        <dbReference type="EMBL" id="KAF3437346.1"/>
    </source>
</evidence>
<dbReference type="InterPro" id="IPR032675">
    <property type="entry name" value="LRR_dom_sf"/>
</dbReference>
<dbReference type="PANTHER" id="PTHR36766:SF40">
    <property type="entry name" value="DISEASE RESISTANCE PROTEIN RGA3"/>
    <property type="match status" value="1"/>
</dbReference>
<comment type="caution">
    <text evidence="2">The sequence shown here is derived from an EMBL/GenBank/DDBJ whole genome shotgun (WGS) entry which is preliminary data.</text>
</comment>
<organism evidence="2 3">
    <name type="scientific">Rhamnella rubrinervis</name>
    <dbReference type="NCBI Taxonomy" id="2594499"/>
    <lineage>
        <taxon>Eukaryota</taxon>
        <taxon>Viridiplantae</taxon>
        <taxon>Streptophyta</taxon>
        <taxon>Embryophyta</taxon>
        <taxon>Tracheophyta</taxon>
        <taxon>Spermatophyta</taxon>
        <taxon>Magnoliopsida</taxon>
        <taxon>eudicotyledons</taxon>
        <taxon>Gunneridae</taxon>
        <taxon>Pentapetalae</taxon>
        <taxon>rosids</taxon>
        <taxon>fabids</taxon>
        <taxon>Rosales</taxon>
        <taxon>Rhamnaceae</taxon>
        <taxon>rhamnoid group</taxon>
        <taxon>Rhamneae</taxon>
        <taxon>Rhamnella</taxon>
    </lineage>
</organism>
<sequence length="316" mass="35730">MELDINPYLTRIEDLKVVGCKEKMSLWRDKLHQLTSLRCLEIENSFEHLTLVGEETGQIRSCDALECLSSDKLPETLEHLEIKECGRLMSLSSKEELPQALKHLLISDCGKLESIRDRFHDNTCLESIKIIDCPKLKSLPEGLCHLTNLDNLHITWCDSLVSFPGGGLRTSNLRDLAVTLCNRLEAFPKGMNNLSSLHTLSISYCDGFTSILEDGFPPNLTSLFIWNLKVSKPLFKWGLGRLTSLRELVINGKATDMVSFPPEDQKGMMILPKSLIDLKIFGFPMGLSASPRLNILLLVPVESLNPFPRRVYLFRF</sequence>
<dbReference type="OrthoDB" id="1162129at2759"/>
<keyword evidence="1" id="KW-0611">Plant defense</keyword>
<name>A0A8K0DVA9_9ROSA</name>
<evidence type="ECO:0000313" key="3">
    <source>
        <dbReference type="Proteomes" id="UP000796880"/>
    </source>
</evidence>
<dbReference type="GO" id="GO:0006952">
    <property type="term" value="P:defense response"/>
    <property type="evidence" value="ECO:0007669"/>
    <property type="project" value="UniProtKB-KW"/>
</dbReference>
<proteinExistence type="predicted"/>
<dbReference type="Proteomes" id="UP000796880">
    <property type="component" value="Unassembled WGS sequence"/>
</dbReference>